<dbReference type="AlphaFoldDB" id="A0A915ZC06"/>
<evidence type="ECO:0000313" key="1">
    <source>
        <dbReference type="EMBL" id="CAB5369120.1"/>
    </source>
</evidence>
<evidence type="ECO:0000313" key="2">
    <source>
        <dbReference type="Proteomes" id="UP000684084"/>
    </source>
</evidence>
<gene>
    <name evidence="1" type="ORF">CHRIB12_LOCUS12027</name>
</gene>
<dbReference type="Proteomes" id="UP000684084">
    <property type="component" value="Unassembled WGS sequence"/>
</dbReference>
<name>A0A915ZC06_9GLOM</name>
<dbReference type="VEuPathDB" id="FungiDB:RhiirFUN_016766"/>
<proteinExistence type="predicted"/>
<dbReference type="EMBL" id="CAGKOT010000026">
    <property type="protein sequence ID" value="CAB5369120.1"/>
    <property type="molecule type" value="Genomic_DNA"/>
</dbReference>
<organism evidence="1 2">
    <name type="scientific">Rhizophagus irregularis</name>
    <dbReference type="NCBI Taxonomy" id="588596"/>
    <lineage>
        <taxon>Eukaryota</taxon>
        <taxon>Fungi</taxon>
        <taxon>Fungi incertae sedis</taxon>
        <taxon>Mucoromycota</taxon>
        <taxon>Glomeromycotina</taxon>
        <taxon>Glomeromycetes</taxon>
        <taxon>Glomerales</taxon>
        <taxon>Glomeraceae</taxon>
        <taxon>Rhizophagus</taxon>
    </lineage>
</organism>
<comment type="caution">
    <text evidence="1">The sequence shown here is derived from an EMBL/GenBank/DDBJ whole genome shotgun (WGS) entry which is preliminary data.</text>
</comment>
<sequence length="82" mass="9597">MSTMRISRDQTESNFPDNLLNDENEIKKTVGETFNDVRGGNIRVVVRAPDTDKHRKSTRVIRTISELEKNNYICNYLSFKYI</sequence>
<reference evidence="1" key="1">
    <citation type="submission" date="2020-05" db="EMBL/GenBank/DDBJ databases">
        <authorList>
            <person name="Rincon C."/>
            <person name="Sanders R I."/>
            <person name="Robbins C."/>
            <person name="Chaturvedi A."/>
        </authorList>
    </citation>
    <scope>NUCLEOTIDE SEQUENCE</scope>
    <source>
        <strain evidence="1">CHB12</strain>
    </source>
</reference>
<accession>A0A915ZC06</accession>
<protein>
    <submittedName>
        <fullName evidence="1">Uncharacterized protein</fullName>
    </submittedName>
</protein>